<feature type="region of interest" description="Disordered" evidence="1">
    <location>
        <begin position="1129"/>
        <end position="1207"/>
    </location>
</feature>
<feature type="compositionally biased region" description="Basic residues" evidence="1">
    <location>
        <begin position="1185"/>
        <end position="1195"/>
    </location>
</feature>
<keyword evidence="3" id="KW-0732">Signal</keyword>
<evidence type="ECO:0000313" key="4">
    <source>
        <dbReference type="EMBL" id="EGB11390.1"/>
    </source>
</evidence>
<feature type="transmembrane region" description="Helical" evidence="2">
    <location>
        <begin position="844"/>
        <end position="863"/>
    </location>
</feature>
<dbReference type="PANTHER" id="PTHR11319">
    <property type="entry name" value="G PROTEIN-COUPLED RECEPTOR-RELATED"/>
    <property type="match status" value="1"/>
</dbReference>
<sequence>MRGAALLLVAAAVAAVEEPSRGLQALDGSEKTSDYGSRQERIRHTVDELTDLLDTPWTPISMVTEAFKTGLILDIENDVELASLLLFTVIRALRAKAFDMIYVGTGSDGAFIGYYNEGAYAGSDGFVYTLLNGWDCPWNYTKACGAADEPCRAGYVGANPACRVFFDVDDANGAPTCTANSTGNWGRMSPPARRLQKGSGGNGTRSGNGTFDGPRRNGSFAASQPLAPSASAAREAELSDACDGKWLDLTVYDPRMRPWFNEMVSARRETMWSSFYPYASGDRVGISAMKKFEMGGQREREQAVVAIDFQLETLDAVLVGNYPNRQLGLAYLTDARGGSLVATSVGVPSAATGDEVLAVDSEHALIAKTAEHHQTHTGAETLVEVTHGGVKKLVLVGSSPLANAYGLEWNLTVVSTVVCGSGEGFSRDAFECEACVAPTTSSPGSYICDECVEGYYLGGGACRHCPDGGACPGGRAQPHPKRGFWGDHDHPTEFWECEQGACEGGEDFSCNAGYHGRVCNRMDDDRYRVAEIQLACPDGAAARWALMGACCLVVFLLWYFINNFICEKYDAMDMLLLTLQQCAIIYEFDVPWAAQLSYLKVVLEIALFDVDLVQPNCVFRGWGFSYSFYLQCALPGVFAVVFFVPIGVRALRRVADGTVRTRRDFARLFDHYDGDLGAATSHAIKTFFITLDVCHTTITFKSLQVWRCDEYANGESFLRDSPDVRCHTRAHFAMRVLAAVCIAGVVVGWPLFSGFILRYYKRTYDGLHVPHVLERYGFLYDRYATHYLWDAWLCLRVVLLALVAVFVDSGPLQLAFAVLLLALCIGIQEYFRPFVYAFVNNMETGFLGLTLCFTVFGILFSTMGGSHRHTLAPFLVALFVVAFAVSIYCNYVEVRARLDGIEAAILIHRKLLAIEGGSESNFLLHALGDGVQVIKGAAGAVKGATGKGVSAFKTVGEATARGARVGLSRMGSIQGARGFRTQSPKAAPGSAPPPPPAEPLEPAAAPPPDAPTHDAATERTSIVVADLSDDDAPPGAVVTKRTSIVVADLSDDDAPPGAVVTKRTSVVITDLDDDDDASDDGGVVTKRLSIVVDDGGPGVTRRTSIVVDDGGDDAVVPACLDLGCPGADPPAAVADDESDEGETYAAASRLDTHDTPTTMEPERREAAPPPPPPPPPAVPDTPSERHRRHLQRQRRASLDAHSAVQSSVPIPAHDRKAALQEASRTFEGTLWLEWARHASDDDLVRCGRLVTKLDPYVCDAAPTSVFAGDDRSNFWRDMVEHYPPIIDFSRHLDHAARLEFFSHLVTFQRFMSNSTSKRYASIVDQDRSSILYFILTESEANVDSLVALLDGLEHHRSRLARGAQPPDEPANLRAARSIKRLAQDKSARRLADSKHDPRVALTGRFNDLEDAVLRVEKVRRESFAFDAGTFLAAPDDDPH</sequence>
<feature type="signal peptide" evidence="3">
    <location>
        <begin position="1"/>
        <end position="15"/>
    </location>
</feature>
<feature type="transmembrane region" description="Helical" evidence="2">
    <location>
        <begin position="544"/>
        <end position="562"/>
    </location>
</feature>
<dbReference type="GeneID" id="20223622"/>
<dbReference type="Proteomes" id="UP000002729">
    <property type="component" value="Unassembled WGS sequence"/>
</dbReference>
<feature type="transmembrane region" description="Helical" evidence="2">
    <location>
        <begin position="814"/>
        <end position="832"/>
    </location>
</feature>
<dbReference type="PANTHER" id="PTHR11319:SF35">
    <property type="entry name" value="OUTER MEMBRANE PROTEIN PMPC-RELATED"/>
    <property type="match status" value="1"/>
</dbReference>
<protein>
    <recommendedName>
        <fullName evidence="6">Tyrosine-protein kinase ephrin type A/B receptor-like domain-containing protein</fullName>
    </recommendedName>
</protein>
<evidence type="ECO:0000256" key="1">
    <source>
        <dbReference type="SAM" id="MobiDB-lite"/>
    </source>
</evidence>
<organism evidence="5">
    <name type="scientific">Aureococcus anophagefferens</name>
    <name type="common">Harmful bloom alga</name>
    <dbReference type="NCBI Taxonomy" id="44056"/>
    <lineage>
        <taxon>Eukaryota</taxon>
        <taxon>Sar</taxon>
        <taxon>Stramenopiles</taxon>
        <taxon>Ochrophyta</taxon>
        <taxon>Pelagophyceae</taxon>
        <taxon>Pelagomonadales</taxon>
        <taxon>Pelagomonadaceae</taxon>
        <taxon>Aureococcus</taxon>
    </lineage>
</organism>
<dbReference type="KEGG" id="aaf:AURANDRAFT_61813"/>
<feature type="compositionally biased region" description="Pro residues" evidence="1">
    <location>
        <begin position="1167"/>
        <end position="1179"/>
    </location>
</feature>
<feature type="compositionally biased region" description="Basic and acidic residues" evidence="1">
    <location>
        <begin position="1150"/>
        <end position="1166"/>
    </location>
</feature>
<proteinExistence type="predicted"/>
<feature type="transmembrane region" description="Helical" evidence="2">
    <location>
        <begin position="870"/>
        <end position="888"/>
    </location>
</feature>
<feature type="transmembrane region" description="Helical" evidence="2">
    <location>
        <begin position="736"/>
        <end position="760"/>
    </location>
</feature>
<keyword evidence="5" id="KW-1185">Reference proteome</keyword>
<feature type="region of interest" description="Disordered" evidence="1">
    <location>
        <begin position="977"/>
        <end position="1014"/>
    </location>
</feature>
<evidence type="ECO:0000313" key="5">
    <source>
        <dbReference type="Proteomes" id="UP000002729"/>
    </source>
</evidence>
<accession>F0XZR6</accession>
<gene>
    <name evidence="4" type="ORF">AURANDRAFT_61813</name>
</gene>
<dbReference type="InterPro" id="IPR009030">
    <property type="entry name" value="Growth_fac_rcpt_cys_sf"/>
</dbReference>
<name>F0XZR6_AURAN</name>
<dbReference type="Gene3D" id="3.30.450.20">
    <property type="entry name" value="PAS domain"/>
    <property type="match status" value="2"/>
</dbReference>
<evidence type="ECO:0000256" key="3">
    <source>
        <dbReference type="SAM" id="SignalP"/>
    </source>
</evidence>
<dbReference type="eggNOG" id="ENOG502S28D">
    <property type="taxonomic scope" value="Eukaryota"/>
</dbReference>
<feature type="compositionally biased region" description="Pro residues" evidence="1">
    <location>
        <begin position="990"/>
        <end position="1010"/>
    </location>
</feature>
<dbReference type="InParanoid" id="F0XZR6"/>
<keyword evidence="2" id="KW-0472">Membrane</keyword>
<feature type="transmembrane region" description="Helical" evidence="2">
    <location>
        <begin position="787"/>
        <end position="807"/>
    </location>
</feature>
<keyword evidence="2" id="KW-1133">Transmembrane helix</keyword>
<dbReference type="EMBL" id="GL833122">
    <property type="protein sequence ID" value="EGB11390.1"/>
    <property type="molecule type" value="Genomic_DNA"/>
</dbReference>
<dbReference type="SUPFAM" id="SSF57184">
    <property type="entry name" value="Growth factor receptor domain"/>
    <property type="match status" value="1"/>
</dbReference>
<feature type="transmembrane region" description="Helical" evidence="2">
    <location>
        <begin position="628"/>
        <end position="651"/>
    </location>
</feature>
<evidence type="ECO:0000256" key="2">
    <source>
        <dbReference type="SAM" id="Phobius"/>
    </source>
</evidence>
<dbReference type="RefSeq" id="XP_009033762.1">
    <property type="nucleotide sequence ID" value="XM_009035514.1"/>
</dbReference>
<dbReference type="OrthoDB" id="10689577at2759"/>
<keyword evidence="2" id="KW-0812">Transmembrane</keyword>
<reference evidence="4 5" key="1">
    <citation type="journal article" date="2011" name="Proc. Natl. Acad. Sci. U.S.A.">
        <title>Niche of harmful alga Aureococcus anophagefferens revealed through ecogenomics.</title>
        <authorList>
            <person name="Gobler C.J."/>
            <person name="Berry D.L."/>
            <person name="Dyhrman S.T."/>
            <person name="Wilhelm S.W."/>
            <person name="Salamov A."/>
            <person name="Lobanov A.V."/>
            <person name="Zhang Y."/>
            <person name="Collier J.L."/>
            <person name="Wurch L.L."/>
            <person name="Kustka A.B."/>
            <person name="Dill B.D."/>
            <person name="Shah M."/>
            <person name="VerBerkmoes N.C."/>
            <person name="Kuo A."/>
            <person name="Terry A."/>
            <person name="Pangilinan J."/>
            <person name="Lindquist E.A."/>
            <person name="Lucas S."/>
            <person name="Paulsen I.T."/>
            <person name="Hattenrath-Lehmann T.K."/>
            <person name="Talmage S.C."/>
            <person name="Walker E.A."/>
            <person name="Koch F."/>
            <person name="Burson A.M."/>
            <person name="Marcoval M.A."/>
            <person name="Tang Y.Z."/>
            <person name="Lecleir G.R."/>
            <person name="Coyne K.J."/>
            <person name="Berg G.M."/>
            <person name="Bertrand E.M."/>
            <person name="Saito M.A."/>
            <person name="Gladyshev V.N."/>
            <person name="Grigoriev I.V."/>
        </authorList>
    </citation>
    <scope>NUCLEOTIDE SEQUENCE [LARGE SCALE GENOMIC DNA]</scope>
    <source>
        <strain evidence="5">CCMP 1984</strain>
    </source>
</reference>
<evidence type="ECO:0008006" key="6">
    <source>
        <dbReference type="Google" id="ProtNLM"/>
    </source>
</evidence>
<feature type="region of interest" description="Disordered" evidence="1">
    <location>
        <begin position="182"/>
        <end position="226"/>
    </location>
</feature>
<feature type="chain" id="PRO_5013197964" description="Tyrosine-protein kinase ephrin type A/B receptor-like domain-containing protein" evidence="3">
    <location>
        <begin position="16"/>
        <end position="1439"/>
    </location>
</feature>